<comment type="caution">
    <text evidence="1">The sequence shown here is derived from an EMBL/GenBank/DDBJ whole genome shotgun (WGS) entry which is preliminary data.</text>
</comment>
<protein>
    <submittedName>
        <fullName evidence="1">(Mediterranean fruit fly) hypothetical protein</fullName>
    </submittedName>
</protein>
<organism evidence="1 2">
    <name type="scientific">Ceratitis capitata</name>
    <name type="common">Mediterranean fruit fly</name>
    <name type="synonym">Tephritis capitata</name>
    <dbReference type="NCBI Taxonomy" id="7213"/>
    <lineage>
        <taxon>Eukaryota</taxon>
        <taxon>Metazoa</taxon>
        <taxon>Ecdysozoa</taxon>
        <taxon>Arthropoda</taxon>
        <taxon>Hexapoda</taxon>
        <taxon>Insecta</taxon>
        <taxon>Pterygota</taxon>
        <taxon>Neoptera</taxon>
        <taxon>Endopterygota</taxon>
        <taxon>Diptera</taxon>
        <taxon>Brachycera</taxon>
        <taxon>Muscomorpha</taxon>
        <taxon>Tephritoidea</taxon>
        <taxon>Tephritidae</taxon>
        <taxon>Ceratitis</taxon>
        <taxon>Ceratitis</taxon>
    </lineage>
</organism>
<dbReference type="AlphaFoldDB" id="A0A811VIZ2"/>
<sequence length="112" mass="12638">MGFIFSGIDMSRSLFLELKKKDYKYIKEIYRILLTLFVTLANGKLLASLICWPRAAAEAAAAEIYAAEWPSPTTNHPPNARAQKFCSSFKRVLRLDNDLNLPPAADMMNELV</sequence>
<dbReference type="Proteomes" id="UP000606786">
    <property type="component" value="Unassembled WGS sequence"/>
</dbReference>
<accession>A0A811VIZ2</accession>
<gene>
    <name evidence="1" type="ORF">CCAP1982_LOCUS23165</name>
</gene>
<dbReference type="EMBL" id="CAJHJT010000056">
    <property type="protein sequence ID" value="CAD7015217.1"/>
    <property type="molecule type" value="Genomic_DNA"/>
</dbReference>
<evidence type="ECO:0000313" key="1">
    <source>
        <dbReference type="EMBL" id="CAD7015217.1"/>
    </source>
</evidence>
<evidence type="ECO:0000313" key="2">
    <source>
        <dbReference type="Proteomes" id="UP000606786"/>
    </source>
</evidence>
<keyword evidence="2" id="KW-1185">Reference proteome</keyword>
<proteinExistence type="predicted"/>
<name>A0A811VIZ2_CERCA</name>
<reference evidence="1" key="1">
    <citation type="submission" date="2020-11" db="EMBL/GenBank/DDBJ databases">
        <authorList>
            <person name="Whitehead M."/>
        </authorList>
    </citation>
    <scope>NUCLEOTIDE SEQUENCE</scope>
    <source>
        <strain evidence="1">EGII</strain>
    </source>
</reference>